<sequence>MIFPLSSFVVFGQIYQNSFIIHYQNCNFNSQISVSFFYCFNSRPIRALFFVKIKQKEFFCRKEYYCENIFLSTKKKSSKTFFVQKKNLKKFLRNNDKFFVLLSDKKGIHCLFFFSKTLTRIFRKFLQQDQKHCLISIIVFFFLSGNCHTLH</sequence>
<dbReference type="AlphaFoldDB" id="X6LNX8"/>
<dbReference type="Proteomes" id="UP000023152">
    <property type="component" value="Unassembled WGS sequence"/>
</dbReference>
<comment type="caution">
    <text evidence="1">The sequence shown here is derived from an EMBL/GenBank/DDBJ whole genome shotgun (WGS) entry which is preliminary data.</text>
</comment>
<protein>
    <submittedName>
        <fullName evidence="1">Uncharacterized protein</fullName>
    </submittedName>
</protein>
<reference evidence="1 2" key="1">
    <citation type="journal article" date="2013" name="Curr. Biol.">
        <title>The Genome of the Foraminiferan Reticulomyxa filosa.</title>
        <authorList>
            <person name="Glockner G."/>
            <person name="Hulsmann N."/>
            <person name="Schleicher M."/>
            <person name="Noegel A.A."/>
            <person name="Eichinger L."/>
            <person name="Gallinger C."/>
            <person name="Pawlowski J."/>
            <person name="Sierra R."/>
            <person name="Euteneuer U."/>
            <person name="Pillet L."/>
            <person name="Moustafa A."/>
            <person name="Platzer M."/>
            <person name="Groth M."/>
            <person name="Szafranski K."/>
            <person name="Schliwa M."/>
        </authorList>
    </citation>
    <scope>NUCLEOTIDE SEQUENCE [LARGE SCALE GENOMIC DNA]</scope>
</reference>
<name>X6LNX8_RETFI</name>
<keyword evidence="2" id="KW-1185">Reference proteome</keyword>
<gene>
    <name evidence="1" type="ORF">RFI_35026</name>
</gene>
<evidence type="ECO:0000313" key="1">
    <source>
        <dbReference type="EMBL" id="ETO02410.1"/>
    </source>
</evidence>
<accession>X6LNX8</accession>
<organism evidence="1 2">
    <name type="scientific">Reticulomyxa filosa</name>
    <dbReference type="NCBI Taxonomy" id="46433"/>
    <lineage>
        <taxon>Eukaryota</taxon>
        <taxon>Sar</taxon>
        <taxon>Rhizaria</taxon>
        <taxon>Retaria</taxon>
        <taxon>Foraminifera</taxon>
        <taxon>Monothalamids</taxon>
        <taxon>Reticulomyxidae</taxon>
        <taxon>Reticulomyxa</taxon>
    </lineage>
</organism>
<evidence type="ECO:0000313" key="2">
    <source>
        <dbReference type="Proteomes" id="UP000023152"/>
    </source>
</evidence>
<proteinExistence type="predicted"/>
<dbReference type="EMBL" id="ASPP01035856">
    <property type="protein sequence ID" value="ETO02410.1"/>
    <property type="molecule type" value="Genomic_DNA"/>
</dbReference>